<dbReference type="Pfam" id="PF07963">
    <property type="entry name" value="N_methyl"/>
    <property type="match status" value="1"/>
</dbReference>
<dbReference type="PANTHER" id="PTHR30093">
    <property type="entry name" value="GENERAL SECRETION PATHWAY PROTEIN G"/>
    <property type="match status" value="1"/>
</dbReference>
<name>A0ABV4U5Z2_9BACT</name>
<evidence type="ECO:0000313" key="1">
    <source>
        <dbReference type="EMBL" id="MFA9478229.1"/>
    </source>
</evidence>
<dbReference type="EMBL" id="JBGUBD010000004">
    <property type="protein sequence ID" value="MFA9478229.1"/>
    <property type="molecule type" value="Genomic_DNA"/>
</dbReference>
<gene>
    <name evidence="1" type="ORF">ACERK3_07960</name>
</gene>
<proteinExistence type="predicted"/>
<sequence length="236" mass="26319">MKRKQGFTLIELLVVISIIALLIAILLPALSSARATAMRIQCASNLRQLLIVNMLYAEDHNDYPLADDKDAPSNGPMWTELVHFYVGHQSNNAPVELLQCPSTPFENTANWHSSYGANWMISDGRWIHDQMGFPRISQMPSPSATIMFVDWGRANGRIAQAYAIERLTKPFDEVFVHYPGGVGGNDGRSSDAYVDGHVKSGLTVDTWNAPNIVSQWESSIPEDGQHWNPWKGQWPG</sequence>
<organism evidence="1 2">
    <name type="scientific">Natronomicrosphaera hydrolytica</name>
    <dbReference type="NCBI Taxonomy" id="3242702"/>
    <lineage>
        <taxon>Bacteria</taxon>
        <taxon>Pseudomonadati</taxon>
        <taxon>Planctomycetota</taxon>
        <taxon>Phycisphaerae</taxon>
        <taxon>Phycisphaerales</taxon>
        <taxon>Phycisphaeraceae</taxon>
        <taxon>Natronomicrosphaera</taxon>
    </lineage>
</organism>
<reference evidence="1 2" key="1">
    <citation type="submission" date="2024-08" db="EMBL/GenBank/DDBJ databases">
        <title>Whole-genome sequencing of halo(alkali)philic microorganisms from hypersaline lakes.</title>
        <authorList>
            <person name="Sorokin D.Y."/>
            <person name="Merkel A.Y."/>
            <person name="Messina E."/>
            <person name="Yakimov M."/>
        </authorList>
    </citation>
    <scope>NUCLEOTIDE SEQUENCE [LARGE SCALE GENOMIC DNA]</scope>
    <source>
        <strain evidence="1 2">AB-hyl4</strain>
    </source>
</reference>
<dbReference type="Gene3D" id="3.30.700.10">
    <property type="entry name" value="Glycoprotein, Type 4 Pilin"/>
    <property type="match status" value="1"/>
</dbReference>
<evidence type="ECO:0000313" key="2">
    <source>
        <dbReference type="Proteomes" id="UP001575105"/>
    </source>
</evidence>
<dbReference type="SUPFAM" id="SSF54523">
    <property type="entry name" value="Pili subunits"/>
    <property type="match status" value="1"/>
</dbReference>
<comment type="caution">
    <text evidence="1">The sequence shown here is derived from an EMBL/GenBank/DDBJ whole genome shotgun (WGS) entry which is preliminary data.</text>
</comment>
<protein>
    <submittedName>
        <fullName evidence="1">Type II secretion system protein</fullName>
    </submittedName>
</protein>
<keyword evidence="2" id="KW-1185">Reference proteome</keyword>
<dbReference type="Proteomes" id="UP001575105">
    <property type="component" value="Unassembled WGS sequence"/>
</dbReference>
<dbReference type="RefSeq" id="WP_425345153.1">
    <property type="nucleotide sequence ID" value="NZ_JBGUBD010000004.1"/>
</dbReference>
<dbReference type="NCBIfam" id="TIGR02532">
    <property type="entry name" value="IV_pilin_GFxxxE"/>
    <property type="match status" value="1"/>
</dbReference>
<dbReference type="PANTHER" id="PTHR30093:SF2">
    <property type="entry name" value="TYPE II SECRETION SYSTEM PROTEIN H"/>
    <property type="match status" value="1"/>
</dbReference>
<dbReference type="InterPro" id="IPR045584">
    <property type="entry name" value="Pilin-like"/>
</dbReference>
<dbReference type="PROSITE" id="PS00409">
    <property type="entry name" value="PROKAR_NTER_METHYL"/>
    <property type="match status" value="1"/>
</dbReference>
<dbReference type="InterPro" id="IPR012902">
    <property type="entry name" value="N_methyl_site"/>
</dbReference>
<accession>A0ABV4U5Z2</accession>